<evidence type="ECO:0000256" key="3">
    <source>
        <dbReference type="ARBA" id="ARBA00022448"/>
    </source>
</evidence>
<comment type="similarity">
    <text evidence="2 13">Belongs to the mitochondrial carrier (TC 2.A.29) family.</text>
</comment>
<evidence type="ECO:0000256" key="10">
    <source>
        <dbReference type="ARBA" id="ARBA00023128"/>
    </source>
</evidence>
<name>A0A0C3Q2W9_9AGAM</name>
<keyword evidence="7" id="KW-0999">Mitochondrion inner membrane</keyword>
<dbReference type="SUPFAM" id="SSF103506">
    <property type="entry name" value="Mitochondrial carrier"/>
    <property type="match status" value="1"/>
</dbReference>
<keyword evidence="8" id="KW-0106">Calcium</keyword>
<dbReference type="GO" id="GO:0055085">
    <property type="term" value="P:transmembrane transport"/>
    <property type="evidence" value="ECO:0007669"/>
    <property type="project" value="InterPro"/>
</dbReference>
<protein>
    <recommendedName>
        <fullName evidence="17">EF-hand domain-containing protein</fullName>
    </recommendedName>
</protein>
<evidence type="ECO:0000256" key="5">
    <source>
        <dbReference type="ARBA" id="ARBA00022723"/>
    </source>
</evidence>
<dbReference type="FunFam" id="1.50.40.10:FF:000016">
    <property type="entry name" value="Solute carrier family 25 member 23"/>
    <property type="match status" value="1"/>
</dbReference>
<keyword evidence="16" id="KW-1185">Reference proteome</keyword>
<keyword evidence="3 13" id="KW-0813">Transport</keyword>
<evidence type="ECO:0000256" key="9">
    <source>
        <dbReference type="ARBA" id="ARBA00022989"/>
    </source>
</evidence>
<dbReference type="PROSITE" id="PS50920">
    <property type="entry name" value="SOLCAR"/>
    <property type="match status" value="3"/>
</dbReference>
<dbReference type="InterPro" id="IPR002067">
    <property type="entry name" value="MCP"/>
</dbReference>
<dbReference type="InterPro" id="IPR023395">
    <property type="entry name" value="MCP_dom_sf"/>
</dbReference>
<proteinExistence type="inferred from homology"/>
<feature type="compositionally biased region" description="Basic and acidic residues" evidence="14">
    <location>
        <begin position="136"/>
        <end position="151"/>
    </location>
</feature>
<feature type="repeat" description="Solcar" evidence="12">
    <location>
        <begin position="241"/>
        <end position="326"/>
    </location>
</feature>
<dbReference type="GO" id="GO:0046872">
    <property type="term" value="F:metal ion binding"/>
    <property type="evidence" value="ECO:0007669"/>
    <property type="project" value="UniProtKB-KW"/>
</dbReference>
<evidence type="ECO:0000256" key="12">
    <source>
        <dbReference type="PROSITE-ProRule" id="PRU00282"/>
    </source>
</evidence>
<dbReference type="PANTHER" id="PTHR24089">
    <property type="entry name" value="SOLUTE CARRIER FAMILY 25"/>
    <property type="match status" value="1"/>
</dbReference>
<evidence type="ECO:0000256" key="1">
    <source>
        <dbReference type="ARBA" id="ARBA00004448"/>
    </source>
</evidence>
<evidence type="ECO:0000256" key="4">
    <source>
        <dbReference type="ARBA" id="ARBA00022692"/>
    </source>
</evidence>
<evidence type="ECO:0000256" key="2">
    <source>
        <dbReference type="ARBA" id="ARBA00006375"/>
    </source>
</evidence>
<dbReference type="GO" id="GO:0005743">
    <property type="term" value="C:mitochondrial inner membrane"/>
    <property type="evidence" value="ECO:0007669"/>
    <property type="project" value="UniProtKB-SubCell"/>
</dbReference>
<organism evidence="15 16">
    <name type="scientific">Tulasnella calospora MUT 4182</name>
    <dbReference type="NCBI Taxonomy" id="1051891"/>
    <lineage>
        <taxon>Eukaryota</taxon>
        <taxon>Fungi</taxon>
        <taxon>Dikarya</taxon>
        <taxon>Basidiomycota</taxon>
        <taxon>Agaricomycotina</taxon>
        <taxon>Agaricomycetes</taxon>
        <taxon>Cantharellales</taxon>
        <taxon>Tulasnellaceae</taxon>
        <taxon>Tulasnella</taxon>
    </lineage>
</organism>
<feature type="repeat" description="Solcar" evidence="12">
    <location>
        <begin position="158"/>
        <end position="238"/>
    </location>
</feature>
<dbReference type="OrthoDB" id="270584at2759"/>
<sequence length="460" mass="50717">MTNERADSLQGIYWEELMRRASTDWEGFLTYVDRKETDNFFNAELWSVFNEQLDLDGNGHLDANSATFFLLLPRKISTLEMYRYYAVRRFLGDGGHDVAQVNTEGDVTLSDGDRHPLMSPAKTLPDHENSVPPLHTSEHDNDKEEKIEEHTPQGVGNSTAFKFLLAGGIAGAASRTATAPFDRLKSPSKRGVEGLKRAISQIYSEAGVRSFWVGNGLNVFKIFPKRFMAKHVDQVDDVSKMRGVTRFICGGISGMISQFSIYPLETLKTQMMSSDCCTKNSLSSTLKRTWSLGGVPGFYRGLSIGLVGVFPYSAIDMGTYETLKILYTRSSGIQEPGVIDLLALGSISGTVGATSVHPLNLVRTRLQAAGSPGHPQRYTGFRDAFHQTYKQAGWKGFYRGLVPTLAKVVPAVAISYVVYERSKRWLGVGVPPADVQGYSPPSAPGVIGIEFHGGFRIRYS</sequence>
<feature type="region of interest" description="Disordered" evidence="14">
    <location>
        <begin position="106"/>
        <end position="151"/>
    </location>
</feature>
<reference evidence="16" key="2">
    <citation type="submission" date="2015-01" db="EMBL/GenBank/DDBJ databases">
        <title>Evolutionary Origins and Diversification of the Mycorrhizal Mutualists.</title>
        <authorList>
            <consortium name="DOE Joint Genome Institute"/>
            <consortium name="Mycorrhizal Genomics Consortium"/>
            <person name="Kohler A."/>
            <person name="Kuo A."/>
            <person name="Nagy L.G."/>
            <person name="Floudas D."/>
            <person name="Copeland A."/>
            <person name="Barry K.W."/>
            <person name="Cichocki N."/>
            <person name="Veneault-Fourrey C."/>
            <person name="LaButti K."/>
            <person name="Lindquist E.A."/>
            <person name="Lipzen A."/>
            <person name="Lundell T."/>
            <person name="Morin E."/>
            <person name="Murat C."/>
            <person name="Riley R."/>
            <person name="Ohm R."/>
            <person name="Sun H."/>
            <person name="Tunlid A."/>
            <person name="Henrissat B."/>
            <person name="Grigoriev I.V."/>
            <person name="Hibbett D.S."/>
            <person name="Martin F."/>
        </authorList>
    </citation>
    <scope>NUCLEOTIDE SEQUENCE [LARGE SCALE GENOMIC DNA]</scope>
    <source>
        <strain evidence="16">MUT 4182</strain>
    </source>
</reference>
<evidence type="ECO:0000256" key="8">
    <source>
        <dbReference type="ARBA" id="ARBA00022837"/>
    </source>
</evidence>
<evidence type="ECO:0000256" key="14">
    <source>
        <dbReference type="SAM" id="MobiDB-lite"/>
    </source>
</evidence>
<dbReference type="EMBL" id="KN823097">
    <property type="protein sequence ID" value="KIO22920.1"/>
    <property type="molecule type" value="Genomic_DNA"/>
</dbReference>
<reference evidence="15 16" key="1">
    <citation type="submission" date="2014-04" db="EMBL/GenBank/DDBJ databases">
        <authorList>
            <consortium name="DOE Joint Genome Institute"/>
            <person name="Kuo A."/>
            <person name="Girlanda M."/>
            <person name="Perotto S."/>
            <person name="Kohler A."/>
            <person name="Nagy L.G."/>
            <person name="Floudas D."/>
            <person name="Copeland A."/>
            <person name="Barry K.W."/>
            <person name="Cichocki N."/>
            <person name="Veneault-Fourrey C."/>
            <person name="LaButti K."/>
            <person name="Lindquist E.A."/>
            <person name="Lipzen A."/>
            <person name="Lundell T."/>
            <person name="Morin E."/>
            <person name="Murat C."/>
            <person name="Sun H."/>
            <person name="Tunlid A."/>
            <person name="Henrissat B."/>
            <person name="Grigoriev I.V."/>
            <person name="Hibbett D.S."/>
            <person name="Martin F."/>
            <person name="Nordberg H.P."/>
            <person name="Cantor M.N."/>
            <person name="Hua S.X."/>
        </authorList>
    </citation>
    <scope>NUCLEOTIDE SEQUENCE [LARGE SCALE GENOMIC DNA]</scope>
    <source>
        <strain evidence="15 16">MUT 4182</strain>
    </source>
</reference>
<feature type="repeat" description="Solcar" evidence="12">
    <location>
        <begin position="336"/>
        <end position="425"/>
    </location>
</feature>
<evidence type="ECO:0000313" key="15">
    <source>
        <dbReference type="EMBL" id="KIO22920.1"/>
    </source>
</evidence>
<accession>A0A0C3Q2W9</accession>
<keyword evidence="5" id="KW-0479">Metal-binding</keyword>
<evidence type="ECO:0000256" key="11">
    <source>
        <dbReference type="ARBA" id="ARBA00023136"/>
    </source>
</evidence>
<keyword evidence="4 12" id="KW-0812">Transmembrane</keyword>
<keyword evidence="10" id="KW-0496">Mitochondrion</keyword>
<evidence type="ECO:0008006" key="17">
    <source>
        <dbReference type="Google" id="ProtNLM"/>
    </source>
</evidence>
<dbReference type="STRING" id="1051891.A0A0C3Q2W9"/>
<evidence type="ECO:0000256" key="13">
    <source>
        <dbReference type="RuleBase" id="RU000488"/>
    </source>
</evidence>
<dbReference type="AlphaFoldDB" id="A0A0C3Q2W9"/>
<evidence type="ECO:0000256" key="7">
    <source>
        <dbReference type="ARBA" id="ARBA00022792"/>
    </source>
</evidence>
<evidence type="ECO:0000256" key="6">
    <source>
        <dbReference type="ARBA" id="ARBA00022737"/>
    </source>
</evidence>
<dbReference type="HOGENOM" id="CLU_015166_2_2_1"/>
<evidence type="ECO:0000313" key="16">
    <source>
        <dbReference type="Proteomes" id="UP000054248"/>
    </source>
</evidence>
<dbReference type="PRINTS" id="PR00926">
    <property type="entry name" value="MITOCARRIER"/>
</dbReference>
<keyword evidence="9" id="KW-1133">Transmembrane helix</keyword>
<dbReference type="Proteomes" id="UP000054248">
    <property type="component" value="Unassembled WGS sequence"/>
</dbReference>
<comment type="subcellular location">
    <subcellularLocation>
        <location evidence="1">Mitochondrion inner membrane</location>
        <topology evidence="1">Multi-pass membrane protein</topology>
    </subcellularLocation>
</comment>
<dbReference type="InterPro" id="IPR018108">
    <property type="entry name" value="MCP_transmembrane"/>
</dbReference>
<dbReference type="Pfam" id="PF00153">
    <property type="entry name" value="Mito_carr"/>
    <property type="match status" value="3"/>
</dbReference>
<gene>
    <name evidence="15" type="ORF">M407DRAFT_215702</name>
</gene>
<keyword evidence="11 12" id="KW-0472">Membrane</keyword>
<dbReference type="Gene3D" id="1.50.40.10">
    <property type="entry name" value="Mitochondrial carrier domain"/>
    <property type="match status" value="1"/>
</dbReference>
<keyword evidence="6" id="KW-0677">Repeat</keyword>